<organism evidence="1 2">
    <name type="scientific">Canavalia gladiata</name>
    <name type="common">Sword bean</name>
    <name type="synonym">Dolichos gladiatus</name>
    <dbReference type="NCBI Taxonomy" id="3824"/>
    <lineage>
        <taxon>Eukaryota</taxon>
        <taxon>Viridiplantae</taxon>
        <taxon>Streptophyta</taxon>
        <taxon>Embryophyta</taxon>
        <taxon>Tracheophyta</taxon>
        <taxon>Spermatophyta</taxon>
        <taxon>Magnoliopsida</taxon>
        <taxon>eudicotyledons</taxon>
        <taxon>Gunneridae</taxon>
        <taxon>Pentapetalae</taxon>
        <taxon>rosids</taxon>
        <taxon>fabids</taxon>
        <taxon>Fabales</taxon>
        <taxon>Fabaceae</taxon>
        <taxon>Papilionoideae</taxon>
        <taxon>50 kb inversion clade</taxon>
        <taxon>NPAAA clade</taxon>
        <taxon>indigoferoid/millettioid clade</taxon>
        <taxon>Phaseoleae</taxon>
        <taxon>Canavalia</taxon>
    </lineage>
</organism>
<sequence>MSHNMILGQNDRMQESNTGRSWHSTYRAWDMGMMLRRNWTCGLEWFYVSFTATRACINWNQCHGLEPVSSERSSYMRRIHEEHKRPLISAGTSAGASVETSRMLEGLTLSNSTRTDYKPGTKSSICFCMASWKLTTVQDVRPLIKDTTCVISGPLKVKFMTTQVHS</sequence>
<accession>A0AAN9JVE8</accession>
<gene>
    <name evidence="1" type="ORF">VNO77_44101</name>
</gene>
<name>A0AAN9JVE8_CANGL</name>
<evidence type="ECO:0000313" key="1">
    <source>
        <dbReference type="EMBL" id="KAK7306175.1"/>
    </source>
</evidence>
<dbReference type="EMBL" id="JAYMYQ010000011">
    <property type="protein sequence ID" value="KAK7306175.1"/>
    <property type="molecule type" value="Genomic_DNA"/>
</dbReference>
<keyword evidence="2" id="KW-1185">Reference proteome</keyword>
<dbReference type="Proteomes" id="UP001367508">
    <property type="component" value="Unassembled WGS sequence"/>
</dbReference>
<reference evidence="1 2" key="1">
    <citation type="submission" date="2024-01" db="EMBL/GenBank/DDBJ databases">
        <title>The genomes of 5 underutilized Papilionoideae crops provide insights into root nodulation and disease resistanc.</title>
        <authorList>
            <person name="Jiang F."/>
        </authorList>
    </citation>
    <scope>NUCLEOTIDE SEQUENCE [LARGE SCALE GENOMIC DNA]</scope>
    <source>
        <strain evidence="1">LVBAO_FW01</strain>
        <tissue evidence="1">Leaves</tissue>
    </source>
</reference>
<protein>
    <submittedName>
        <fullName evidence="1">Uncharacterized protein</fullName>
    </submittedName>
</protein>
<evidence type="ECO:0000313" key="2">
    <source>
        <dbReference type="Proteomes" id="UP001367508"/>
    </source>
</evidence>
<dbReference type="AlphaFoldDB" id="A0AAN9JVE8"/>
<proteinExistence type="predicted"/>
<comment type="caution">
    <text evidence="1">The sequence shown here is derived from an EMBL/GenBank/DDBJ whole genome shotgun (WGS) entry which is preliminary data.</text>
</comment>